<dbReference type="PANTHER" id="PTHR42853:SF3">
    <property type="entry name" value="ACETYL-COENZYME A CARBOXYLASE CARBOXYL TRANSFERASE SUBUNIT ALPHA, CHLOROPLASTIC"/>
    <property type="match status" value="1"/>
</dbReference>
<name>A0ABS9Z2K8_9HYPH</name>
<keyword evidence="8 10" id="KW-0275">Fatty acid biosynthesis</keyword>
<evidence type="ECO:0000259" key="11">
    <source>
        <dbReference type="PROSITE" id="PS50989"/>
    </source>
</evidence>
<dbReference type="PROSITE" id="PS50989">
    <property type="entry name" value="COA_CT_CTER"/>
    <property type="match status" value="1"/>
</dbReference>
<keyword evidence="3 10" id="KW-0808">Transferase</keyword>
<accession>A0ABS9Z2K8</accession>
<dbReference type="Gene3D" id="3.90.226.10">
    <property type="entry name" value="2-enoyl-CoA Hydratase, Chain A, domain 1"/>
    <property type="match status" value="1"/>
</dbReference>
<dbReference type="InterPro" id="IPR001095">
    <property type="entry name" value="Acetyl_CoA_COase_a_su"/>
</dbReference>
<evidence type="ECO:0000256" key="2">
    <source>
        <dbReference type="ARBA" id="ARBA00022516"/>
    </source>
</evidence>
<evidence type="ECO:0000256" key="4">
    <source>
        <dbReference type="ARBA" id="ARBA00022741"/>
    </source>
</evidence>
<dbReference type="NCBIfam" id="NF004344">
    <property type="entry name" value="PRK05724.1"/>
    <property type="match status" value="1"/>
</dbReference>
<evidence type="ECO:0000256" key="5">
    <source>
        <dbReference type="ARBA" id="ARBA00022832"/>
    </source>
</evidence>
<feature type="domain" description="CoA carboxyltransferase C-terminal" evidence="11">
    <location>
        <begin position="32"/>
        <end position="293"/>
    </location>
</feature>
<evidence type="ECO:0000256" key="10">
    <source>
        <dbReference type="HAMAP-Rule" id="MF_00823"/>
    </source>
</evidence>
<dbReference type="PANTHER" id="PTHR42853">
    <property type="entry name" value="ACETYL-COENZYME A CARBOXYLASE CARBOXYL TRANSFERASE SUBUNIT ALPHA"/>
    <property type="match status" value="1"/>
</dbReference>
<dbReference type="InterPro" id="IPR011763">
    <property type="entry name" value="COA_CT_C"/>
</dbReference>
<comment type="subunit">
    <text evidence="10">Acetyl-CoA carboxylase is a heterohexamer composed of biotin carboxyl carrier protein (AccB), biotin carboxylase (AccC) and two subunits each of ACCase subunit alpha (AccA) and ACCase subunit beta (AccD).</text>
</comment>
<evidence type="ECO:0000256" key="6">
    <source>
        <dbReference type="ARBA" id="ARBA00022840"/>
    </source>
</evidence>
<dbReference type="SUPFAM" id="SSF52096">
    <property type="entry name" value="ClpP/crotonase"/>
    <property type="match status" value="1"/>
</dbReference>
<gene>
    <name evidence="10" type="primary">accA</name>
    <name evidence="12" type="ORF">K2U94_03890</name>
</gene>
<protein>
    <recommendedName>
        <fullName evidence="10">Acetyl-coenzyme A carboxylase carboxyl transferase subunit alpha</fullName>
        <shortName evidence="10">ACCase subunit alpha</shortName>
        <shortName evidence="10">Acetyl-CoA carboxylase carboxyltransferase subunit alpha</shortName>
        <ecNumber evidence="10">2.1.3.15</ecNumber>
    </recommendedName>
</protein>
<reference evidence="12" key="1">
    <citation type="journal article" date="2022" name="ISME J.">
        <title>Identification of active gaseous-alkane degraders at natural gas seeps.</title>
        <authorList>
            <person name="Farhan Ul Haque M."/>
            <person name="Hernandez M."/>
            <person name="Crombie A.T."/>
            <person name="Murrell J.C."/>
        </authorList>
    </citation>
    <scope>NUCLEOTIDE SEQUENCE</scope>
    <source>
        <strain evidence="12">PC2</strain>
    </source>
</reference>
<dbReference type="InterPro" id="IPR029045">
    <property type="entry name" value="ClpP/crotonase-like_dom_sf"/>
</dbReference>
<comment type="similarity">
    <text evidence="10">Belongs to the AccA family.</text>
</comment>
<dbReference type="Pfam" id="PF03255">
    <property type="entry name" value="ACCA"/>
    <property type="match status" value="1"/>
</dbReference>
<dbReference type="PRINTS" id="PR01069">
    <property type="entry name" value="ACCCTRFRASEA"/>
</dbReference>
<evidence type="ECO:0000313" key="12">
    <source>
        <dbReference type="EMBL" id="MCI4681910.1"/>
    </source>
</evidence>
<evidence type="ECO:0000256" key="3">
    <source>
        <dbReference type="ARBA" id="ARBA00022679"/>
    </source>
</evidence>
<proteinExistence type="inferred from homology"/>
<keyword evidence="7 10" id="KW-0443">Lipid metabolism</keyword>
<evidence type="ECO:0000256" key="7">
    <source>
        <dbReference type="ARBA" id="ARBA00023098"/>
    </source>
</evidence>
<dbReference type="EC" id="2.1.3.15" evidence="10"/>
<keyword evidence="5 10" id="KW-0276">Fatty acid metabolism</keyword>
<keyword evidence="4 10" id="KW-0547">Nucleotide-binding</keyword>
<comment type="pathway">
    <text evidence="1 10">Lipid metabolism; malonyl-CoA biosynthesis; malonyl-CoA from acetyl-CoA: step 1/1.</text>
</comment>
<evidence type="ECO:0000256" key="1">
    <source>
        <dbReference type="ARBA" id="ARBA00004956"/>
    </source>
</evidence>
<evidence type="ECO:0000256" key="9">
    <source>
        <dbReference type="ARBA" id="ARBA00049152"/>
    </source>
</evidence>
<comment type="catalytic activity">
    <reaction evidence="9 10">
        <text>N(6)-carboxybiotinyl-L-lysyl-[protein] + acetyl-CoA = N(6)-biotinyl-L-lysyl-[protein] + malonyl-CoA</text>
        <dbReference type="Rhea" id="RHEA:54728"/>
        <dbReference type="Rhea" id="RHEA-COMP:10505"/>
        <dbReference type="Rhea" id="RHEA-COMP:10506"/>
        <dbReference type="ChEBI" id="CHEBI:57288"/>
        <dbReference type="ChEBI" id="CHEBI:57384"/>
        <dbReference type="ChEBI" id="CHEBI:83144"/>
        <dbReference type="ChEBI" id="CHEBI:83145"/>
        <dbReference type="EC" id="2.1.3.15"/>
    </reaction>
</comment>
<keyword evidence="12" id="KW-0436">Ligase</keyword>
<keyword evidence="10" id="KW-0963">Cytoplasm</keyword>
<dbReference type="NCBIfam" id="NF041504">
    <property type="entry name" value="AccA_sub"/>
    <property type="match status" value="1"/>
</dbReference>
<evidence type="ECO:0000256" key="8">
    <source>
        <dbReference type="ARBA" id="ARBA00023160"/>
    </source>
</evidence>
<dbReference type="GO" id="GO:0003989">
    <property type="term" value="F:acetyl-CoA carboxylase activity"/>
    <property type="evidence" value="ECO:0007669"/>
    <property type="project" value="UniProtKB-EC"/>
</dbReference>
<dbReference type="Proteomes" id="UP001139104">
    <property type="component" value="Unassembled WGS sequence"/>
</dbReference>
<keyword evidence="6 10" id="KW-0067">ATP-binding</keyword>
<keyword evidence="13" id="KW-1185">Reference proteome</keyword>
<dbReference type="HAMAP" id="MF_00823">
    <property type="entry name" value="AcetylCoA_CT_alpha"/>
    <property type="match status" value="1"/>
</dbReference>
<comment type="caution">
    <text evidence="12">The sequence shown here is derived from an EMBL/GenBank/DDBJ whole genome shotgun (WGS) entry which is preliminary data.</text>
</comment>
<comment type="subcellular location">
    <subcellularLocation>
        <location evidence="10">Cytoplasm</location>
    </subcellularLocation>
</comment>
<sequence>MAAYLDFEKSVAELESKVEDLRALSERQDSPPIGEELTKLEAKAAKALADLYAGLTPWQKTQVARHPQRPHCLDYIRELIEDFTPLAGDRKFAEDEAMVAGLGRFRGQPVALLGQEKGSDTTTRIKHNFGMVKPEGYRKAARIMELAERFDLPVLSFVDTAGAFPGVEAEERGQAEAIARATEAALILGTPNVALVIGEGGSGGALGIAACNNVLMMEHAIYTVASPEASASILWRDSQRAQDAATSMKITAQDLLKFGIIDGIVGEPVGGAHRNPAAAIRAGGDAMEKALALFAGLPAEKIRSLREEKFLAIGRKA</sequence>
<dbReference type="EMBL" id="JAIVFP010000001">
    <property type="protein sequence ID" value="MCI4681910.1"/>
    <property type="molecule type" value="Genomic_DNA"/>
</dbReference>
<dbReference type="RefSeq" id="WP_243065950.1">
    <property type="nucleotide sequence ID" value="NZ_JAIVFK010000003.1"/>
</dbReference>
<organism evidence="12 13">
    <name type="scientific">Candidatus Rhodoblastus alkanivorans</name>
    <dbReference type="NCBI Taxonomy" id="2954117"/>
    <lineage>
        <taxon>Bacteria</taxon>
        <taxon>Pseudomonadati</taxon>
        <taxon>Pseudomonadota</taxon>
        <taxon>Alphaproteobacteria</taxon>
        <taxon>Hyphomicrobiales</taxon>
        <taxon>Rhodoblastaceae</taxon>
        <taxon>Rhodoblastus</taxon>
    </lineage>
</organism>
<comment type="function">
    <text evidence="10">Component of the acetyl coenzyme A carboxylase (ACC) complex. First, biotin carboxylase catalyzes the carboxylation of biotin on its carrier protein (BCCP) and then the CO(2) group is transferred by the carboxyltransferase to acetyl-CoA to form malonyl-CoA.</text>
</comment>
<evidence type="ECO:0000313" key="13">
    <source>
        <dbReference type="Proteomes" id="UP001139104"/>
    </source>
</evidence>
<keyword evidence="2 10" id="KW-0444">Lipid biosynthesis</keyword>
<dbReference type="NCBIfam" id="TIGR00513">
    <property type="entry name" value="accA"/>
    <property type="match status" value="1"/>
</dbReference>